<feature type="domain" description="Large ribosomal subunit protein uL5 C-terminal" evidence="5">
    <location>
        <begin position="250"/>
        <end position="347"/>
    </location>
</feature>
<dbReference type="InterPro" id="IPR031310">
    <property type="entry name" value="Ribosomal_uL5_N"/>
</dbReference>
<evidence type="ECO:0000313" key="6">
    <source>
        <dbReference type="EMBL" id="KAK3326298.1"/>
    </source>
</evidence>
<keyword evidence="2 6" id="KW-0689">Ribosomal protein</keyword>
<dbReference type="InterPro" id="IPR002132">
    <property type="entry name" value="Ribosomal_uL5"/>
</dbReference>
<feature type="domain" description="Large ribosomal subunit protein uL5 N-terminal" evidence="4">
    <location>
        <begin position="192"/>
        <end position="244"/>
    </location>
</feature>
<dbReference type="Proteomes" id="UP001283341">
    <property type="component" value="Unassembled WGS sequence"/>
</dbReference>
<keyword evidence="3" id="KW-0687">Ribonucleoprotein</keyword>
<evidence type="ECO:0000259" key="5">
    <source>
        <dbReference type="Pfam" id="PF00673"/>
    </source>
</evidence>
<organism evidence="6 7">
    <name type="scientific">Apodospora peruviana</name>
    <dbReference type="NCBI Taxonomy" id="516989"/>
    <lineage>
        <taxon>Eukaryota</taxon>
        <taxon>Fungi</taxon>
        <taxon>Dikarya</taxon>
        <taxon>Ascomycota</taxon>
        <taxon>Pezizomycotina</taxon>
        <taxon>Sordariomycetes</taxon>
        <taxon>Sordariomycetidae</taxon>
        <taxon>Sordariales</taxon>
        <taxon>Lasiosphaeriaceae</taxon>
        <taxon>Apodospora</taxon>
    </lineage>
</organism>
<evidence type="ECO:0000313" key="7">
    <source>
        <dbReference type="Proteomes" id="UP001283341"/>
    </source>
</evidence>
<dbReference type="Pfam" id="PF00281">
    <property type="entry name" value="Ribosomal_L5"/>
    <property type="match status" value="1"/>
</dbReference>
<sequence length="353" mass="39848">MASLRGAYRSARSLPLSPLSRQAYPAPACTQRRTAASAAAVTAAILEELETTTLDAPQLSPEEKKEFRPWKRAADREFNLPGSRYQYHPPKYNRGPLHPIQSPPSSDPIARDYVPGPFNLPRLKETYRATVASDLMTLAYNHVPPGTPSREPAERLRSWVGDSPYFKNRDRRAPRGSPQLTLKERDITFRHIPEIKEITIATYAPKAADEPDHLLVARMMLMSITGVLPEITKTKQDVQAWRIRKGQRSGVKCTMYGNQAYEFLDRLIHIVLPRIKEWPGVKGTTGDSSGNLSFGLSTEHMHLFPEIELNHDMYPGKMLTGCRIFIKTTATSDRHARLLMKAMGLPFYGELRD</sequence>
<dbReference type="InterPro" id="IPR031309">
    <property type="entry name" value="Ribosomal_uL5_C"/>
</dbReference>
<evidence type="ECO:0000259" key="4">
    <source>
        <dbReference type="Pfam" id="PF00281"/>
    </source>
</evidence>
<dbReference type="SUPFAM" id="SSF55282">
    <property type="entry name" value="RL5-like"/>
    <property type="match status" value="1"/>
</dbReference>
<comment type="caution">
    <text evidence="6">The sequence shown here is derived from an EMBL/GenBank/DDBJ whole genome shotgun (WGS) entry which is preliminary data.</text>
</comment>
<dbReference type="GO" id="GO:1990904">
    <property type="term" value="C:ribonucleoprotein complex"/>
    <property type="evidence" value="ECO:0007669"/>
    <property type="project" value="UniProtKB-KW"/>
</dbReference>
<keyword evidence="7" id="KW-1185">Reference proteome</keyword>
<dbReference type="EMBL" id="JAUEDM010000002">
    <property type="protein sequence ID" value="KAK3326298.1"/>
    <property type="molecule type" value="Genomic_DNA"/>
</dbReference>
<reference evidence="6" key="2">
    <citation type="submission" date="2023-06" db="EMBL/GenBank/DDBJ databases">
        <authorList>
            <consortium name="Lawrence Berkeley National Laboratory"/>
            <person name="Haridas S."/>
            <person name="Hensen N."/>
            <person name="Bonometti L."/>
            <person name="Westerberg I."/>
            <person name="Brannstrom I.O."/>
            <person name="Guillou S."/>
            <person name="Cros-Aarteil S."/>
            <person name="Calhoun S."/>
            <person name="Kuo A."/>
            <person name="Mondo S."/>
            <person name="Pangilinan J."/>
            <person name="Riley R."/>
            <person name="Labutti K."/>
            <person name="Andreopoulos B."/>
            <person name="Lipzen A."/>
            <person name="Chen C."/>
            <person name="Yanf M."/>
            <person name="Daum C."/>
            <person name="Ng V."/>
            <person name="Clum A."/>
            <person name="Steindorff A."/>
            <person name="Ohm R."/>
            <person name="Martin F."/>
            <person name="Silar P."/>
            <person name="Natvig D."/>
            <person name="Lalanne C."/>
            <person name="Gautier V."/>
            <person name="Ament-Velasquez S.L."/>
            <person name="Kruys A."/>
            <person name="Hutchinson M.I."/>
            <person name="Powell A.J."/>
            <person name="Barry K."/>
            <person name="Miller A.N."/>
            <person name="Grigoriev I.V."/>
            <person name="Debuchy R."/>
            <person name="Gladieux P."/>
            <person name="Thoren M.H."/>
            <person name="Johannesson H."/>
        </authorList>
    </citation>
    <scope>NUCLEOTIDE SEQUENCE</scope>
    <source>
        <strain evidence="6">CBS 118394</strain>
    </source>
</reference>
<comment type="similarity">
    <text evidence="1">Belongs to the universal ribosomal protein uL5 family.</text>
</comment>
<dbReference type="PANTHER" id="PTHR11994">
    <property type="entry name" value="60S RIBOSOMAL PROTEIN L11-RELATED"/>
    <property type="match status" value="1"/>
</dbReference>
<dbReference type="GO" id="GO:0005840">
    <property type="term" value="C:ribosome"/>
    <property type="evidence" value="ECO:0007669"/>
    <property type="project" value="UniProtKB-KW"/>
</dbReference>
<dbReference type="InterPro" id="IPR022803">
    <property type="entry name" value="Ribosomal_uL5_dom_sf"/>
</dbReference>
<dbReference type="GO" id="GO:0006412">
    <property type="term" value="P:translation"/>
    <property type="evidence" value="ECO:0007669"/>
    <property type="project" value="InterPro"/>
</dbReference>
<evidence type="ECO:0000256" key="3">
    <source>
        <dbReference type="ARBA" id="ARBA00023274"/>
    </source>
</evidence>
<protein>
    <submittedName>
        <fullName evidence="6">Ribosomal protein L5 domain-containing protein</fullName>
    </submittedName>
</protein>
<reference evidence="6" key="1">
    <citation type="journal article" date="2023" name="Mol. Phylogenet. Evol.">
        <title>Genome-scale phylogeny and comparative genomics of the fungal order Sordariales.</title>
        <authorList>
            <person name="Hensen N."/>
            <person name="Bonometti L."/>
            <person name="Westerberg I."/>
            <person name="Brannstrom I.O."/>
            <person name="Guillou S."/>
            <person name="Cros-Aarteil S."/>
            <person name="Calhoun S."/>
            <person name="Haridas S."/>
            <person name="Kuo A."/>
            <person name="Mondo S."/>
            <person name="Pangilinan J."/>
            <person name="Riley R."/>
            <person name="LaButti K."/>
            <person name="Andreopoulos B."/>
            <person name="Lipzen A."/>
            <person name="Chen C."/>
            <person name="Yan M."/>
            <person name="Daum C."/>
            <person name="Ng V."/>
            <person name="Clum A."/>
            <person name="Steindorff A."/>
            <person name="Ohm R.A."/>
            <person name="Martin F."/>
            <person name="Silar P."/>
            <person name="Natvig D.O."/>
            <person name="Lalanne C."/>
            <person name="Gautier V."/>
            <person name="Ament-Velasquez S.L."/>
            <person name="Kruys A."/>
            <person name="Hutchinson M.I."/>
            <person name="Powell A.J."/>
            <person name="Barry K."/>
            <person name="Miller A.N."/>
            <person name="Grigoriev I.V."/>
            <person name="Debuchy R."/>
            <person name="Gladieux P."/>
            <person name="Hiltunen Thoren M."/>
            <person name="Johannesson H."/>
        </authorList>
    </citation>
    <scope>NUCLEOTIDE SEQUENCE</scope>
    <source>
        <strain evidence="6">CBS 118394</strain>
    </source>
</reference>
<dbReference type="GO" id="GO:0003735">
    <property type="term" value="F:structural constituent of ribosome"/>
    <property type="evidence" value="ECO:0007669"/>
    <property type="project" value="InterPro"/>
</dbReference>
<dbReference type="Pfam" id="PF00673">
    <property type="entry name" value="Ribosomal_L5_C"/>
    <property type="match status" value="1"/>
</dbReference>
<proteinExistence type="inferred from homology"/>
<dbReference type="AlphaFoldDB" id="A0AAE0MC56"/>
<evidence type="ECO:0000256" key="2">
    <source>
        <dbReference type="ARBA" id="ARBA00022980"/>
    </source>
</evidence>
<name>A0AAE0MC56_9PEZI</name>
<evidence type="ECO:0000256" key="1">
    <source>
        <dbReference type="ARBA" id="ARBA00008553"/>
    </source>
</evidence>
<gene>
    <name evidence="6" type="ORF">B0H66DRAFT_550591</name>
</gene>
<accession>A0AAE0MC56</accession>
<dbReference type="Gene3D" id="3.30.1440.10">
    <property type="match status" value="1"/>
</dbReference>